<dbReference type="InterPro" id="IPR016024">
    <property type="entry name" value="ARM-type_fold"/>
</dbReference>
<keyword evidence="14" id="KW-1185">Reference proteome</keyword>
<keyword evidence="6" id="KW-0677">Repeat</keyword>
<evidence type="ECO:0000256" key="11">
    <source>
        <dbReference type="PROSITE-ProRule" id="PRU00103"/>
    </source>
</evidence>
<dbReference type="GO" id="GO:0005737">
    <property type="term" value="C:cytoplasm"/>
    <property type="evidence" value="ECO:0007669"/>
    <property type="project" value="UniProtKB-SubCell"/>
</dbReference>
<evidence type="ECO:0000256" key="10">
    <source>
        <dbReference type="ARBA" id="ARBA00083566"/>
    </source>
</evidence>
<sequence>MSASEILANSFSPDAALRLDATSKLEALARDDLSTYMMTLVAELVNESTSLPVRNAAAINIKNALVARDANRQQELNERWKTLPQETRARVKHDSMLTLGSPQSKAGTYAAQVISSIAAIEVPAELWPDLITQLLTFASDTANTGLRMNALTTIGQICEVVPPSSLSTRSNEILTAVVQGARREEPSNEGERNYLMQVVCEATQSEHPPVQVGAFECLVKIMSLYYDKMGFYMERALFGLTVVGMRNSDEKVALQAVEFWSTVAEEEIDLKIEEAEAIEYGDLPERENKKFATTALNDIVPVLLQLLTQQEEDADEDEWNISMAAGTCLALLAQAVDDAIVPVVLPFIETNIKNEDWHLREAAVMVFGSILEGPDPNVLAGLVSQALPILINMMADPNPAVKDTTAWTLGRICELLVGSVNIENQLQALVTALAVGLDDRPRIIANSCWALMNLAEQLSPDPGSDQQPAPTATLSPYYQGIVDKLLAVTEKPSNESNFRTAAYEALNAYIAHSATDTFGAVSQITLTVLQRMETLLNIQNELLNIDDRSNWAELQSNFCSVIISVIRKMGAQVKPLADRVMTLTLRLVQAAGKQSTILEDGFLVVGTMSSALGPDIQPYLDAFLPIIVAALKNHEDAALCTVCIGTIGDIARALQEKTVQYAAAFISLLLESLQSQVMSRTVKIQVLACFGDVALSIGAEFAPYLETAMAVLKQAGDVQPNPLDYEMVDYVAQLREGILDAYVGIVAGFKSADKPEPLLPYVPSMLGLCGRALSEEERPDTIVRAAFGLIGDLADLYSKGQIKALLMEGWITSALQQKPKGAPPETKRVLKYARESVRRAIA</sequence>
<comment type="similarity">
    <text evidence="3">Belongs to the importin beta family. Importin beta-1 subfamily.</text>
</comment>
<dbReference type="Pfam" id="PF25574">
    <property type="entry name" value="TPR_IMB1"/>
    <property type="match status" value="1"/>
</dbReference>
<name>A0A5N5QVW2_9AGAM</name>
<evidence type="ECO:0000259" key="12">
    <source>
        <dbReference type="PROSITE" id="PS50166"/>
    </source>
</evidence>
<evidence type="ECO:0000256" key="3">
    <source>
        <dbReference type="ARBA" id="ARBA00010907"/>
    </source>
</evidence>
<keyword evidence="4" id="KW-0813">Transport</keyword>
<evidence type="ECO:0000256" key="9">
    <source>
        <dbReference type="ARBA" id="ARBA00079884"/>
    </source>
</evidence>
<dbReference type="SUPFAM" id="SSF48371">
    <property type="entry name" value="ARM repeat"/>
    <property type="match status" value="1"/>
</dbReference>
<comment type="subcellular location">
    <subcellularLocation>
        <location evidence="2">Cytoplasm</location>
    </subcellularLocation>
    <subcellularLocation>
        <location evidence="1">Nucleus envelope</location>
    </subcellularLocation>
</comment>
<dbReference type="SMART" id="SM00185">
    <property type="entry name" value="ARM"/>
    <property type="match status" value="4"/>
</dbReference>
<dbReference type="Pfam" id="PF03810">
    <property type="entry name" value="IBN_N"/>
    <property type="match status" value="1"/>
</dbReference>
<evidence type="ECO:0000256" key="2">
    <source>
        <dbReference type="ARBA" id="ARBA00004496"/>
    </source>
</evidence>
<evidence type="ECO:0000256" key="8">
    <source>
        <dbReference type="ARBA" id="ARBA00023242"/>
    </source>
</evidence>
<evidence type="ECO:0000256" key="1">
    <source>
        <dbReference type="ARBA" id="ARBA00004259"/>
    </source>
</evidence>
<dbReference type="GO" id="GO:0006606">
    <property type="term" value="P:protein import into nucleus"/>
    <property type="evidence" value="ECO:0007669"/>
    <property type="project" value="InterPro"/>
</dbReference>
<accession>A0A5N5QVW2</accession>
<dbReference type="Proteomes" id="UP000383932">
    <property type="component" value="Unassembled WGS sequence"/>
</dbReference>
<evidence type="ECO:0000256" key="6">
    <source>
        <dbReference type="ARBA" id="ARBA00022737"/>
    </source>
</evidence>
<dbReference type="GO" id="GO:0005635">
    <property type="term" value="C:nuclear envelope"/>
    <property type="evidence" value="ECO:0007669"/>
    <property type="project" value="UniProtKB-SubCell"/>
</dbReference>
<keyword evidence="5" id="KW-0963">Cytoplasm</keyword>
<comment type="caution">
    <text evidence="13">The sequence shown here is derived from an EMBL/GenBank/DDBJ whole genome shotgun (WGS) entry which is preliminary data.</text>
</comment>
<evidence type="ECO:0000313" key="14">
    <source>
        <dbReference type="Proteomes" id="UP000383932"/>
    </source>
</evidence>
<dbReference type="PANTHER" id="PTHR10527">
    <property type="entry name" value="IMPORTIN BETA"/>
    <property type="match status" value="1"/>
</dbReference>
<keyword evidence="7" id="KW-0653">Protein transport</keyword>
<dbReference type="InterPro" id="IPR011989">
    <property type="entry name" value="ARM-like"/>
</dbReference>
<evidence type="ECO:0000256" key="7">
    <source>
        <dbReference type="ARBA" id="ARBA00022927"/>
    </source>
</evidence>
<evidence type="ECO:0000256" key="5">
    <source>
        <dbReference type="ARBA" id="ARBA00022490"/>
    </source>
</evidence>
<feature type="repeat" description="HEAT" evidence="11">
    <location>
        <begin position="386"/>
        <end position="424"/>
    </location>
</feature>
<dbReference type="InterPro" id="IPR058584">
    <property type="entry name" value="IMB1_TNPO1-like_TPR"/>
</dbReference>
<dbReference type="InterPro" id="IPR021133">
    <property type="entry name" value="HEAT_type_2"/>
</dbReference>
<dbReference type="Pfam" id="PF13513">
    <property type="entry name" value="HEAT_EZ"/>
    <property type="match status" value="1"/>
</dbReference>
<proteinExistence type="inferred from homology"/>
<dbReference type="FunFam" id="1.25.10.10:FF:000027">
    <property type="entry name" value="Importin subunit beta-1"/>
    <property type="match status" value="1"/>
</dbReference>
<dbReference type="OrthoDB" id="10263328at2759"/>
<evidence type="ECO:0000256" key="4">
    <source>
        <dbReference type="ARBA" id="ARBA00022448"/>
    </source>
</evidence>
<dbReference type="InterPro" id="IPR040122">
    <property type="entry name" value="Importin_beta"/>
</dbReference>
<dbReference type="GO" id="GO:0031267">
    <property type="term" value="F:small GTPase binding"/>
    <property type="evidence" value="ECO:0007669"/>
    <property type="project" value="InterPro"/>
</dbReference>
<dbReference type="InterPro" id="IPR001494">
    <property type="entry name" value="Importin-beta_N"/>
</dbReference>
<dbReference type="PROSITE" id="PS50166">
    <property type="entry name" value="IMPORTIN_B_NT"/>
    <property type="match status" value="1"/>
</dbReference>
<dbReference type="InterPro" id="IPR000225">
    <property type="entry name" value="Armadillo"/>
</dbReference>
<keyword evidence="8" id="KW-0539">Nucleus</keyword>
<organism evidence="13 14">
    <name type="scientific">Ceratobasidium theobromae</name>
    <dbReference type="NCBI Taxonomy" id="1582974"/>
    <lineage>
        <taxon>Eukaryota</taxon>
        <taxon>Fungi</taxon>
        <taxon>Dikarya</taxon>
        <taxon>Basidiomycota</taxon>
        <taxon>Agaricomycotina</taxon>
        <taxon>Agaricomycetes</taxon>
        <taxon>Cantharellales</taxon>
        <taxon>Ceratobasidiaceae</taxon>
        <taxon>Ceratobasidium</taxon>
    </lineage>
</organism>
<gene>
    <name evidence="13" type="ORF">CTheo_837</name>
</gene>
<feature type="domain" description="Importin N-terminal" evidence="12">
    <location>
        <begin position="21"/>
        <end position="101"/>
    </location>
</feature>
<dbReference type="Gene3D" id="1.25.10.10">
    <property type="entry name" value="Leucine-rich Repeat Variant"/>
    <property type="match status" value="1"/>
</dbReference>
<protein>
    <recommendedName>
        <fullName evidence="9">Importin-95</fullName>
    </recommendedName>
    <alternativeName>
        <fullName evidence="10">Karyopherin-95</fullName>
    </alternativeName>
</protein>
<dbReference type="EMBL" id="SSOP01000006">
    <property type="protein sequence ID" value="KAB5595824.1"/>
    <property type="molecule type" value="Genomic_DNA"/>
</dbReference>
<dbReference type="PROSITE" id="PS50077">
    <property type="entry name" value="HEAT_REPEAT"/>
    <property type="match status" value="1"/>
</dbReference>
<dbReference type="AlphaFoldDB" id="A0A5N5QVW2"/>
<reference evidence="13 14" key="1">
    <citation type="journal article" date="2019" name="Fungal Biol. Biotechnol.">
        <title>Draft genome sequence of fastidious pathogen Ceratobasidium theobromae, which causes vascular-streak dieback in Theobroma cacao.</title>
        <authorList>
            <person name="Ali S.S."/>
            <person name="Asman A."/>
            <person name="Shao J."/>
            <person name="Firmansyah A.P."/>
            <person name="Susilo A.W."/>
            <person name="Rosmana A."/>
            <person name="McMahon P."/>
            <person name="Junaid M."/>
            <person name="Guest D."/>
            <person name="Kheng T.Y."/>
            <person name="Meinhardt L.W."/>
            <person name="Bailey B.A."/>
        </authorList>
    </citation>
    <scope>NUCLEOTIDE SEQUENCE [LARGE SCALE GENOMIC DNA]</scope>
    <source>
        <strain evidence="13 14">CT2</strain>
    </source>
</reference>
<evidence type="ECO:0000313" key="13">
    <source>
        <dbReference type="EMBL" id="KAB5595824.1"/>
    </source>
</evidence>